<name>A0A7J2U770_9CREN</name>
<evidence type="ECO:0000259" key="3">
    <source>
        <dbReference type="PROSITE" id="PS51668"/>
    </source>
</evidence>
<comment type="similarity">
    <text evidence="2">Belongs to the tRNA methyltransferase O family.</text>
</comment>
<keyword evidence="4" id="KW-0808">Transferase</keyword>
<dbReference type="InterPro" id="IPR023370">
    <property type="entry name" value="TrmO-like_N"/>
</dbReference>
<proteinExistence type="inferred from homology"/>
<evidence type="ECO:0000256" key="1">
    <source>
        <dbReference type="ARBA" id="ARBA00022691"/>
    </source>
</evidence>
<accession>A0A7J2U770</accession>
<feature type="domain" description="TsaA-like" evidence="3">
    <location>
        <begin position="5"/>
        <end position="137"/>
    </location>
</feature>
<dbReference type="Gene3D" id="2.40.30.70">
    <property type="entry name" value="YaeB-like"/>
    <property type="match status" value="1"/>
</dbReference>
<dbReference type="PANTHER" id="PTHR12818:SF0">
    <property type="entry name" value="TRNA (ADENINE(37)-N6)-METHYLTRANSFERASE"/>
    <property type="match status" value="1"/>
</dbReference>
<dbReference type="AlphaFoldDB" id="A0A7J2U770"/>
<dbReference type="InterPro" id="IPR040372">
    <property type="entry name" value="YaeB-like"/>
</dbReference>
<dbReference type="Pfam" id="PF01980">
    <property type="entry name" value="TrmO_N"/>
    <property type="match status" value="1"/>
</dbReference>
<dbReference type="InterPro" id="IPR036414">
    <property type="entry name" value="YaeB_N_sf"/>
</dbReference>
<dbReference type="PANTHER" id="PTHR12818">
    <property type="entry name" value="TRNA (ADENINE(37)-N6)-METHYLTRANSFERASE"/>
    <property type="match status" value="1"/>
</dbReference>
<dbReference type="SUPFAM" id="SSF118196">
    <property type="entry name" value="YaeB-like"/>
    <property type="match status" value="1"/>
</dbReference>
<gene>
    <name evidence="4" type="primary">tsaA</name>
    <name evidence="4" type="ORF">ENO26_10985</name>
</gene>
<reference evidence="4" key="1">
    <citation type="journal article" date="2020" name="mSystems">
        <title>Genome- and Community-Level Interaction Insights into Carbon Utilization and Element Cycling Functions of Hydrothermarchaeota in Hydrothermal Sediment.</title>
        <authorList>
            <person name="Zhou Z."/>
            <person name="Liu Y."/>
            <person name="Xu W."/>
            <person name="Pan J."/>
            <person name="Luo Z.H."/>
            <person name="Li M."/>
        </authorList>
    </citation>
    <scope>NUCLEOTIDE SEQUENCE [LARGE SCALE GENOMIC DNA]</scope>
    <source>
        <strain evidence="4">SpSt-125</strain>
    </source>
</reference>
<organism evidence="4">
    <name type="scientific">Ignisphaera aggregans</name>
    <dbReference type="NCBI Taxonomy" id="334771"/>
    <lineage>
        <taxon>Archaea</taxon>
        <taxon>Thermoproteota</taxon>
        <taxon>Thermoprotei</taxon>
        <taxon>Desulfurococcales</taxon>
        <taxon>Desulfurococcaceae</taxon>
        <taxon>Ignisphaera</taxon>
    </lineage>
</organism>
<dbReference type="NCBIfam" id="TIGR00104">
    <property type="entry name" value="tRNA_TsaA"/>
    <property type="match status" value="1"/>
</dbReference>
<dbReference type="PROSITE" id="PS51668">
    <property type="entry name" value="TSAA_2"/>
    <property type="match status" value="1"/>
</dbReference>
<dbReference type="GO" id="GO:0008168">
    <property type="term" value="F:methyltransferase activity"/>
    <property type="evidence" value="ECO:0007669"/>
    <property type="project" value="UniProtKB-KW"/>
</dbReference>
<protein>
    <submittedName>
        <fullName evidence="4">tRNA (N6-threonylcarbamoyladenosine(37)-N6)-methyltransferase TrmO</fullName>
    </submittedName>
</protein>
<dbReference type="EMBL" id="DSEU01000076">
    <property type="protein sequence ID" value="HEM68062.1"/>
    <property type="molecule type" value="Genomic_DNA"/>
</dbReference>
<dbReference type="CDD" id="cd09281">
    <property type="entry name" value="UPF0066"/>
    <property type="match status" value="1"/>
</dbReference>
<evidence type="ECO:0000256" key="2">
    <source>
        <dbReference type="ARBA" id="ARBA00033753"/>
    </source>
</evidence>
<sequence>MDIYLKPIGVVVKGLEDSGEGKVARSRYEQISVIKIFDEFVEGLEGLEEYSHIIVVYWMHKATEVMLKVKPWGIEKFPVVGIFATRFPPRLNPIGVTVVELISVEKSLIKVKGLDAWTGTPVLDIKPYDYFDIVKKPRVPWWFKEMWSKWKYKWRYEEIAPWLGPCTED</sequence>
<evidence type="ECO:0000313" key="4">
    <source>
        <dbReference type="EMBL" id="HEM68062.1"/>
    </source>
</evidence>
<comment type="caution">
    <text evidence="4">The sequence shown here is derived from an EMBL/GenBank/DDBJ whole genome shotgun (WGS) entry which is preliminary data.</text>
</comment>
<dbReference type="InterPro" id="IPR036413">
    <property type="entry name" value="YaeB-like_sf"/>
</dbReference>
<dbReference type="GO" id="GO:0032259">
    <property type="term" value="P:methylation"/>
    <property type="evidence" value="ECO:0007669"/>
    <property type="project" value="UniProtKB-KW"/>
</dbReference>
<keyword evidence="4" id="KW-0489">Methyltransferase</keyword>
<keyword evidence="1" id="KW-0949">S-adenosyl-L-methionine</keyword>